<dbReference type="AlphaFoldDB" id="A0A9K3GIK5"/>
<dbReference type="InterPro" id="IPR014756">
    <property type="entry name" value="Ig_E-set"/>
</dbReference>
<evidence type="ECO:0000256" key="1">
    <source>
        <dbReference type="ARBA" id="ARBA00010926"/>
    </source>
</evidence>
<evidence type="ECO:0000259" key="2">
    <source>
        <dbReference type="Pfam" id="PF16561"/>
    </source>
</evidence>
<dbReference type="SUPFAM" id="SSF81296">
    <property type="entry name" value="E set domains"/>
    <property type="match status" value="1"/>
</dbReference>
<dbReference type="CDD" id="cd02859">
    <property type="entry name" value="E_set_AMPKbeta_like_N"/>
    <property type="match status" value="1"/>
</dbReference>
<dbReference type="InterPro" id="IPR013783">
    <property type="entry name" value="Ig-like_fold"/>
</dbReference>
<reference evidence="3 4" key="1">
    <citation type="journal article" date="2018" name="PLoS ONE">
        <title>The draft genome of Kipferlia bialata reveals reductive genome evolution in fornicate parasites.</title>
        <authorList>
            <person name="Tanifuji G."/>
            <person name="Takabayashi S."/>
            <person name="Kume K."/>
            <person name="Takagi M."/>
            <person name="Nakayama T."/>
            <person name="Kamikawa R."/>
            <person name="Inagaki Y."/>
            <person name="Hashimoto T."/>
        </authorList>
    </citation>
    <scope>NUCLEOTIDE SEQUENCE [LARGE SCALE GENOMIC DNA]</scope>
    <source>
        <strain evidence="3">NY0173</strain>
    </source>
</reference>
<comment type="similarity">
    <text evidence="1">Belongs to the 5'-AMP-activated protein kinase beta subunit family.</text>
</comment>
<name>A0A9K3GIK5_9EUKA</name>
<dbReference type="PANTHER" id="PTHR10343:SF84">
    <property type="entry name" value="5'-AMP-ACTIVATED PROTEIN KINASE SUBUNIT BETA-1"/>
    <property type="match status" value="1"/>
</dbReference>
<dbReference type="EMBL" id="BDIP01001117">
    <property type="protein sequence ID" value="GIQ83625.1"/>
    <property type="molecule type" value="Genomic_DNA"/>
</dbReference>
<dbReference type="InterPro" id="IPR032640">
    <property type="entry name" value="AMPK1_CBM"/>
</dbReference>
<dbReference type="InterPro" id="IPR050827">
    <property type="entry name" value="CRP1_MDG1_kinase"/>
</dbReference>
<gene>
    <name evidence="3" type="ORF">KIPB_004975</name>
</gene>
<dbReference type="PANTHER" id="PTHR10343">
    <property type="entry name" value="5'-AMP-ACTIVATED PROTEIN KINASE , BETA SUBUNIT"/>
    <property type="match status" value="1"/>
</dbReference>
<dbReference type="OrthoDB" id="5873279at2759"/>
<comment type="caution">
    <text evidence="3">The sequence shown here is derived from an EMBL/GenBank/DDBJ whole genome shotgun (WGS) entry which is preliminary data.</text>
</comment>
<dbReference type="Proteomes" id="UP000265618">
    <property type="component" value="Unassembled WGS sequence"/>
</dbReference>
<accession>A0A9K3GIK5</accession>
<organism evidence="3 4">
    <name type="scientific">Kipferlia bialata</name>
    <dbReference type="NCBI Taxonomy" id="797122"/>
    <lineage>
        <taxon>Eukaryota</taxon>
        <taxon>Metamonada</taxon>
        <taxon>Carpediemonas-like organisms</taxon>
        <taxon>Kipferlia</taxon>
    </lineage>
</organism>
<keyword evidence="4" id="KW-1185">Reference proteome</keyword>
<sequence>MPGPSGPSRLVHSSTYYPDLDVPALLGQQGKGGAIYTFSVSSPAREVCIRGDWDGWVSSTPLERKGDTWQVLLRLSPGTHQYKYVMDGHWTLDPCTVTCPDGHGNTNNWVHVLASVPPSAQSSPRERERKYHGR</sequence>
<protein>
    <recommendedName>
        <fullName evidence="2">AMP-activated protein kinase glycogen-binding domain-containing protein</fullName>
    </recommendedName>
</protein>
<dbReference type="Gene3D" id="2.60.40.10">
    <property type="entry name" value="Immunoglobulins"/>
    <property type="match status" value="1"/>
</dbReference>
<evidence type="ECO:0000313" key="3">
    <source>
        <dbReference type="EMBL" id="GIQ83625.1"/>
    </source>
</evidence>
<feature type="domain" description="AMP-activated protein kinase glycogen-binding" evidence="2">
    <location>
        <begin position="40"/>
        <end position="114"/>
    </location>
</feature>
<dbReference type="Pfam" id="PF16561">
    <property type="entry name" value="AMPK1_CBM"/>
    <property type="match status" value="1"/>
</dbReference>
<proteinExistence type="inferred from homology"/>
<evidence type="ECO:0000313" key="4">
    <source>
        <dbReference type="Proteomes" id="UP000265618"/>
    </source>
</evidence>